<dbReference type="Pfam" id="PF10763">
    <property type="entry name" value="DUF2584"/>
    <property type="match status" value="1"/>
</dbReference>
<dbReference type="OrthoDB" id="2361576at2"/>
<dbReference type="AlphaFoldDB" id="A0A419V461"/>
<gene>
    <name evidence="1" type="ORF">ATL39_1600</name>
</gene>
<dbReference type="InterPro" id="IPR019699">
    <property type="entry name" value="DUF2584"/>
</dbReference>
<dbReference type="InterPro" id="IPR015947">
    <property type="entry name" value="PUA-like_sf"/>
</dbReference>
<protein>
    <submittedName>
        <fullName evidence="1">Uncharacterized protein DUF2584</fullName>
    </submittedName>
</protein>
<evidence type="ECO:0000313" key="1">
    <source>
        <dbReference type="EMBL" id="RKD73308.1"/>
    </source>
</evidence>
<accession>A0A419V461</accession>
<reference evidence="1 2" key="1">
    <citation type="submission" date="2018-09" db="EMBL/GenBank/DDBJ databases">
        <title>Genomic Encyclopedia of Archaeal and Bacterial Type Strains, Phase II (KMG-II): from individual species to whole genera.</title>
        <authorList>
            <person name="Goeker M."/>
        </authorList>
    </citation>
    <scope>NUCLEOTIDE SEQUENCE [LARGE SCALE GENOMIC DNA]</scope>
    <source>
        <strain evidence="1 2">DSM 17008</strain>
    </source>
</reference>
<dbReference type="SUPFAM" id="SSF88697">
    <property type="entry name" value="PUA domain-like"/>
    <property type="match status" value="1"/>
</dbReference>
<organism evidence="1 2">
    <name type="scientific">Sinobaca qinghaiensis</name>
    <dbReference type="NCBI Taxonomy" id="342944"/>
    <lineage>
        <taxon>Bacteria</taxon>
        <taxon>Bacillati</taxon>
        <taxon>Bacillota</taxon>
        <taxon>Bacilli</taxon>
        <taxon>Bacillales</taxon>
        <taxon>Sporolactobacillaceae</taxon>
        <taxon>Sinobaca</taxon>
    </lineage>
</organism>
<dbReference type="Gene3D" id="2.40.240.20">
    <property type="entry name" value="Hypothetical PUA domain-like, domain 1"/>
    <property type="match status" value="1"/>
</dbReference>
<evidence type="ECO:0000313" key="2">
    <source>
        <dbReference type="Proteomes" id="UP000285120"/>
    </source>
</evidence>
<name>A0A419V461_9BACL</name>
<dbReference type="EMBL" id="RAPK01000008">
    <property type="protein sequence ID" value="RKD73308.1"/>
    <property type="molecule type" value="Genomic_DNA"/>
</dbReference>
<proteinExistence type="predicted"/>
<dbReference type="Proteomes" id="UP000285120">
    <property type="component" value="Unassembled WGS sequence"/>
</dbReference>
<sequence>MGFKMEMNWEIITHKQAERLDERKFELIKDGYQMYPMDTALPIHTYEDKEAFGKAVIVKVEWGSGRTTMYYELVSLTSVN</sequence>
<comment type="caution">
    <text evidence="1">The sequence shown here is derived from an EMBL/GenBank/DDBJ whole genome shotgun (WGS) entry which is preliminary data.</text>
</comment>
<dbReference type="RefSeq" id="WP_120192787.1">
    <property type="nucleotide sequence ID" value="NZ_RAPK01000008.1"/>
</dbReference>
<keyword evidence="2" id="KW-1185">Reference proteome</keyword>